<feature type="chain" id="PRO_5042475872" evidence="1">
    <location>
        <begin position="26"/>
        <end position="399"/>
    </location>
</feature>
<dbReference type="InterPro" id="IPR050904">
    <property type="entry name" value="Adhesion/Biosynth-related"/>
</dbReference>
<proteinExistence type="predicted"/>
<keyword evidence="1" id="KW-0732">Signal</keyword>
<dbReference type="GO" id="GO:0030198">
    <property type="term" value="P:extracellular matrix organization"/>
    <property type="evidence" value="ECO:0007669"/>
    <property type="project" value="TreeGrafter"/>
</dbReference>
<dbReference type="PROSITE" id="PS51257">
    <property type="entry name" value="PROKAR_LIPOPROTEIN"/>
    <property type="match status" value="1"/>
</dbReference>
<dbReference type="EMBL" id="CP119311">
    <property type="protein sequence ID" value="WEK35898.1"/>
    <property type="molecule type" value="Genomic_DNA"/>
</dbReference>
<dbReference type="AlphaFoldDB" id="A0AAJ6BG79"/>
<dbReference type="PANTHER" id="PTHR10900:SF114">
    <property type="entry name" value="FAS1 DOMAIN-CONTAINING PROTEIN"/>
    <property type="match status" value="1"/>
</dbReference>
<dbReference type="PANTHER" id="PTHR10900">
    <property type="entry name" value="PERIOSTIN-RELATED"/>
    <property type="match status" value="1"/>
</dbReference>
<dbReference type="GO" id="GO:0050839">
    <property type="term" value="F:cell adhesion molecule binding"/>
    <property type="evidence" value="ECO:0007669"/>
    <property type="project" value="TreeGrafter"/>
</dbReference>
<organism evidence="3 4">
    <name type="scientific">Candidatus Pseudobacter hemicellulosilyticus</name>
    <dbReference type="NCBI Taxonomy" id="3121375"/>
    <lineage>
        <taxon>Bacteria</taxon>
        <taxon>Pseudomonadati</taxon>
        <taxon>Bacteroidota</taxon>
        <taxon>Chitinophagia</taxon>
        <taxon>Chitinophagales</taxon>
        <taxon>Chitinophagaceae</taxon>
        <taxon>Pseudobacter</taxon>
    </lineage>
</organism>
<evidence type="ECO:0000313" key="3">
    <source>
        <dbReference type="EMBL" id="WEK35898.1"/>
    </source>
</evidence>
<dbReference type="InterPro" id="IPR000782">
    <property type="entry name" value="FAS1_domain"/>
</dbReference>
<dbReference type="GO" id="GO:0007155">
    <property type="term" value="P:cell adhesion"/>
    <property type="evidence" value="ECO:0007669"/>
    <property type="project" value="TreeGrafter"/>
</dbReference>
<sequence length="399" mass="44983">MNTKNTCRLLLIVSLVLTMVACGHKDILPDPIGEPVPYTPDGARSWRTIMDEPKYSFFKAAWNRSPIETRIKNSNSAYQTLFIPTNDAFTAAGWTMEKINASSEAVLDSLLAFYVVPGLYKPVTLSTPTHRSIPLNTVLRRTTVPGYSTSQPYIYKLYIGVWKDSMMVNGVPNSKWEENEPAVDGHVYALSRMVTKPTQLMIEYIRSQPRFSMLAMAIDSGNARYTGIYNSNSSNYINFLTGGSVIQRGKATLFLPTNQAFSNSGYNTKDDISARIRQSWPIAYNYNEPGTNFYKRPRVGMDSVLMPHGFALSRNTSENILFGKDLLQYPETFSGFMTKIGQSGYEEHFILETSFANQNGMLMVRDWRSPAGDWQPIVESDIECLNGVIHVVDGWLMRK</sequence>
<dbReference type="Pfam" id="PF02469">
    <property type="entry name" value="Fasciclin"/>
    <property type="match status" value="1"/>
</dbReference>
<gene>
    <name evidence="3" type="ORF">P0Y53_00170</name>
</gene>
<accession>A0AAJ6BG79</accession>
<dbReference type="Proteomes" id="UP001220610">
    <property type="component" value="Chromosome"/>
</dbReference>
<dbReference type="InterPro" id="IPR036378">
    <property type="entry name" value="FAS1_dom_sf"/>
</dbReference>
<name>A0AAJ6BG79_9BACT</name>
<feature type="signal peptide" evidence="1">
    <location>
        <begin position="1"/>
        <end position="25"/>
    </location>
</feature>
<reference evidence="3" key="1">
    <citation type="submission" date="2023-03" db="EMBL/GenBank/DDBJ databases">
        <title>Andean soil-derived lignocellulolytic bacterial consortium as a source of novel taxa and putative plastic-active enzymes.</title>
        <authorList>
            <person name="Diaz-Garcia L."/>
            <person name="Chuvochina M."/>
            <person name="Feuerriegel G."/>
            <person name="Bunk B."/>
            <person name="Sproer C."/>
            <person name="Streit W.R."/>
            <person name="Rodriguez L.M."/>
            <person name="Overmann J."/>
            <person name="Jimenez D.J."/>
        </authorList>
    </citation>
    <scope>NUCLEOTIDE SEQUENCE</scope>
    <source>
        <strain evidence="3">MAG 7</strain>
    </source>
</reference>
<protein>
    <submittedName>
        <fullName evidence="3">Fasciclin domain-containing protein</fullName>
    </submittedName>
</protein>
<evidence type="ECO:0000313" key="4">
    <source>
        <dbReference type="Proteomes" id="UP001220610"/>
    </source>
</evidence>
<dbReference type="Gene3D" id="2.30.180.10">
    <property type="entry name" value="FAS1 domain"/>
    <property type="match status" value="2"/>
</dbReference>
<dbReference type="GO" id="GO:0031012">
    <property type="term" value="C:extracellular matrix"/>
    <property type="evidence" value="ECO:0007669"/>
    <property type="project" value="TreeGrafter"/>
</dbReference>
<evidence type="ECO:0000256" key="1">
    <source>
        <dbReference type="SAM" id="SignalP"/>
    </source>
</evidence>
<dbReference type="GO" id="GO:0005615">
    <property type="term" value="C:extracellular space"/>
    <property type="evidence" value="ECO:0007669"/>
    <property type="project" value="TreeGrafter"/>
</dbReference>
<evidence type="ECO:0000259" key="2">
    <source>
        <dbReference type="PROSITE" id="PS50213"/>
    </source>
</evidence>
<dbReference type="PROSITE" id="PS50213">
    <property type="entry name" value="FAS1"/>
    <property type="match status" value="1"/>
</dbReference>
<dbReference type="SUPFAM" id="SSF82153">
    <property type="entry name" value="FAS1 domain"/>
    <property type="match status" value="2"/>
</dbReference>
<feature type="domain" description="FAS1" evidence="2">
    <location>
        <begin position="198"/>
        <end position="396"/>
    </location>
</feature>